<keyword evidence="2" id="KW-1185">Reference proteome</keyword>
<dbReference type="EMBL" id="JAMGBC010000001">
    <property type="protein sequence ID" value="MCL6678018.1"/>
    <property type="molecule type" value="Genomic_DNA"/>
</dbReference>
<evidence type="ECO:0000313" key="2">
    <source>
        <dbReference type="Proteomes" id="UP001165343"/>
    </source>
</evidence>
<sequence>MALIHIPARVREAFRALFAIDAAMADVVARSTDPTLSRIKLAWWREQLEALDEKEPPAEPRLRAVSEQLIPRGVRGSEVAELETGWATLLDDGIDPRLVAGRGSALFALGARLLGSDADLSGAGALYALASVARRGVPELLEPARAYLQQLGSQRMERRVRSMTMLARAAARDLKLNEPEGSRARTAAMLAHRWSGRIG</sequence>
<reference evidence="1" key="1">
    <citation type="submission" date="2022-05" db="EMBL/GenBank/DDBJ databases">
        <authorList>
            <person name="Jo J.-H."/>
            <person name="Im W.-T."/>
        </authorList>
    </citation>
    <scope>NUCLEOTIDE SEQUENCE</scope>
    <source>
        <strain evidence="1">RG327</strain>
    </source>
</reference>
<dbReference type="Proteomes" id="UP001165343">
    <property type="component" value="Unassembled WGS sequence"/>
</dbReference>
<dbReference type="InterPro" id="IPR008949">
    <property type="entry name" value="Isoprenoid_synthase_dom_sf"/>
</dbReference>
<dbReference type="InterPro" id="IPR002060">
    <property type="entry name" value="Squ/phyt_synthse"/>
</dbReference>
<organism evidence="1 2">
    <name type="scientific">Sphingomonas anseongensis</name>
    <dbReference type="NCBI Taxonomy" id="2908207"/>
    <lineage>
        <taxon>Bacteria</taxon>
        <taxon>Pseudomonadati</taxon>
        <taxon>Pseudomonadota</taxon>
        <taxon>Alphaproteobacteria</taxon>
        <taxon>Sphingomonadales</taxon>
        <taxon>Sphingomonadaceae</taxon>
        <taxon>Sphingomonas</taxon>
    </lineage>
</organism>
<comment type="caution">
    <text evidence="1">The sequence shown here is derived from an EMBL/GenBank/DDBJ whole genome shotgun (WGS) entry which is preliminary data.</text>
</comment>
<dbReference type="SUPFAM" id="SSF48576">
    <property type="entry name" value="Terpenoid synthases"/>
    <property type="match status" value="1"/>
</dbReference>
<proteinExistence type="predicted"/>
<protein>
    <submittedName>
        <fullName evidence="1">Squalene/phytoene synthase family protein</fullName>
    </submittedName>
</protein>
<dbReference type="RefSeq" id="WP_249866995.1">
    <property type="nucleotide sequence ID" value="NZ_JAMGBC010000001.1"/>
</dbReference>
<dbReference type="Pfam" id="PF00494">
    <property type="entry name" value="SQS_PSY"/>
    <property type="match status" value="1"/>
</dbReference>
<name>A0ABT0RCP3_9SPHN</name>
<accession>A0ABT0RCP3</accession>
<evidence type="ECO:0000313" key="1">
    <source>
        <dbReference type="EMBL" id="MCL6678018.1"/>
    </source>
</evidence>
<gene>
    <name evidence="1" type="ORF">LZ519_01600</name>
</gene>